<dbReference type="Proteomes" id="UP001176961">
    <property type="component" value="Unassembled WGS sequence"/>
</dbReference>
<feature type="domain" description="Peptidase M13 N-terminal" evidence="10">
    <location>
        <begin position="198"/>
        <end position="399"/>
    </location>
</feature>
<gene>
    <name evidence="11" type="ORF">CYNAS_LOCUS19808</name>
</gene>
<dbReference type="InterPro" id="IPR008753">
    <property type="entry name" value="Peptidase_M13_N"/>
</dbReference>
<dbReference type="AlphaFoldDB" id="A0AA36HBM2"/>
<evidence type="ECO:0000256" key="1">
    <source>
        <dbReference type="ARBA" id="ARBA00001947"/>
    </source>
</evidence>
<evidence type="ECO:0000256" key="4">
    <source>
        <dbReference type="ARBA" id="ARBA00022723"/>
    </source>
</evidence>
<feature type="domain" description="Peptidase M13 C-terminal" evidence="9">
    <location>
        <begin position="462"/>
        <end position="669"/>
    </location>
</feature>
<evidence type="ECO:0000256" key="5">
    <source>
        <dbReference type="ARBA" id="ARBA00022801"/>
    </source>
</evidence>
<dbReference type="Pfam" id="PF05649">
    <property type="entry name" value="Peptidase_M13_N"/>
    <property type="match status" value="2"/>
</dbReference>
<keyword evidence="8" id="KW-0732">Signal</keyword>
<dbReference type="InterPro" id="IPR042089">
    <property type="entry name" value="Peptidase_M13_dom_2"/>
</dbReference>
<evidence type="ECO:0000256" key="6">
    <source>
        <dbReference type="ARBA" id="ARBA00022833"/>
    </source>
</evidence>
<protein>
    <submittedName>
        <fullName evidence="11">Uncharacterized protein</fullName>
    </submittedName>
</protein>
<evidence type="ECO:0000259" key="10">
    <source>
        <dbReference type="Pfam" id="PF05649"/>
    </source>
</evidence>
<feature type="chain" id="PRO_5041449523" evidence="8">
    <location>
        <begin position="19"/>
        <end position="672"/>
    </location>
</feature>
<sequence>MQWILAIFCWWCAPSTKPPEEDIGNSPGYKLASKMIRKSINFSVDPCQDFYEFTCGNWIKKNPIPGHHISYSQFTKLGDKVENELRELFESKKSYKSKVMNGLKIYYKKCMDINGQNRIGARRMIRTLNKFGVWPILQGDKKWKREDFDLTSLLSFVSRRRRVDLFVNFKVTEDEKNVSRRLLEVTLYQEDGKLPINTTKTGEDVDEVIELETKIAEIRASFGASKNLDQFYNLRRFRKLRKYNTCHWFVFTHHFEPRNDGSSNHKLSFDQIDWHRFFREVAPAAARPYFESNPQILVRDFEYLKRISKLLNKTDPRIITNYVFLRFSSILTKEMGERYEDATQDYMRAMYGRQEKAPRWKECTKSTKDLLKYATSAMYIRKAFDKKALHKEKKMLRLVAYPDFVLDDKKLDKAYDGLNLNDDDSYSEVLEKMGRYTIKFIFKRLMEPVDRSEYGFNSAAVNAYYDTANSIKLPAAILQAPFFHHTFPRAFNYGGIGSIIGHEITHGFDHEGRQYDAYGNLHNWWNMDMQKKFEEHAQCFVDQYNKIEVLPSTNHSINGELTQGENIADNGGVKQAYRAYKAYLQKHGGKEPRIKGLENYDNDQMFFIGYASVWCEHTTQQRLLNQILTDRHSPARYRVNQVLANQPEFASAFKCKKGTPMNPKKSKRCAVW</sequence>
<keyword evidence="12" id="KW-1185">Reference proteome</keyword>
<evidence type="ECO:0000256" key="7">
    <source>
        <dbReference type="ARBA" id="ARBA00023049"/>
    </source>
</evidence>
<keyword evidence="5" id="KW-0378">Hydrolase</keyword>
<organism evidence="11 12">
    <name type="scientific">Cylicocyclus nassatus</name>
    <name type="common">Nematode worm</name>
    <dbReference type="NCBI Taxonomy" id="53992"/>
    <lineage>
        <taxon>Eukaryota</taxon>
        <taxon>Metazoa</taxon>
        <taxon>Ecdysozoa</taxon>
        <taxon>Nematoda</taxon>
        <taxon>Chromadorea</taxon>
        <taxon>Rhabditida</taxon>
        <taxon>Rhabditina</taxon>
        <taxon>Rhabditomorpha</taxon>
        <taxon>Strongyloidea</taxon>
        <taxon>Strongylidae</taxon>
        <taxon>Cylicocyclus</taxon>
    </lineage>
</organism>
<comment type="caution">
    <text evidence="11">The sequence shown here is derived from an EMBL/GenBank/DDBJ whole genome shotgun (WGS) entry which is preliminary data.</text>
</comment>
<dbReference type="GO" id="GO:0046872">
    <property type="term" value="F:metal ion binding"/>
    <property type="evidence" value="ECO:0007669"/>
    <property type="project" value="UniProtKB-KW"/>
</dbReference>
<dbReference type="PRINTS" id="PR00786">
    <property type="entry name" value="NEPRILYSIN"/>
</dbReference>
<dbReference type="InterPro" id="IPR000718">
    <property type="entry name" value="Peptidase_M13"/>
</dbReference>
<comment type="cofactor">
    <cofactor evidence="1">
        <name>Zn(2+)</name>
        <dbReference type="ChEBI" id="CHEBI:29105"/>
    </cofactor>
</comment>
<proteinExistence type="inferred from homology"/>
<dbReference type="GO" id="GO:0004222">
    <property type="term" value="F:metalloendopeptidase activity"/>
    <property type="evidence" value="ECO:0007669"/>
    <property type="project" value="InterPro"/>
</dbReference>
<evidence type="ECO:0000313" key="12">
    <source>
        <dbReference type="Proteomes" id="UP001176961"/>
    </source>
</evidence>
<dbReference type="Gene3D" id="3.40.390.10">
    <property type="entry name" value="Collagenase (Catalytic Domain)"/>
    <property type="match status" value="1"/>
</dbReference>
<dbReference type="GO" id="GO:0016485">
    <property type="term" value="P:protein processing"/>
    <property type="evidence" value="ECO:0007669"/>
    <property type="project" value="TreeGrafter"/>
</dbReference>
<dbReference type="PANTHER" id="PTHR11733">
    <property type="entry name" value="ZINC METALLOPROTEASE FAMILY M13 NEPRILYSIN-RELATED"/>
    <property type="match status" value="1"/>
</dbReference>
<feature type="signal peptide" evidence="8">
    <location>
        <begin position="1"/>
        <end position="18"/>
    </location>
</feature>
<evidence type="ECO:0000256" key="3">
    <source>
        <dbReference type="ARBA" id="ARBA00022670"/>
    </source>
</evidence>
<dbReference type="CDD" id="cd08662">
    <property type="entry name" value="M13"/>
    <property type="match status" value="1"/>
</dbReference>
<comment type="similarity">
    <text evidence="2">Belongs to the peptidase M13 family.</text>
</comment>
<dbReference type="InterPro" id="IPR018497">
    <property type="entry name" value="Peptidase_M13_C"/>
</dbReference>
<keyword evidence="4" id="KW-0479">Metal-binding</keyword>
<feature type="domain" description="Peptidase M13 N-terminal" evidence="10">
    <location>
        <begin position="46"/>
        <end position="185"/>
    </location>
</feature>
<evidence type="ECO:0000256" key="8">
    <source>
        <dbReference type="SAM" id="SignalP"/>
    </source>
</evidence>
<evidence type="ECO:0000259" key="9">
    <source>
        <dbReference type="Pfam" id="PF01431"/>
    </source>
</evidence>
<accession>A0AA36HBM2</accession>
<dbReference type="Gene3D" id="1.10.1380.10">
    <property type="entry name" value="Neutral endopeptidase , domain2"/>
    <property type="match status" value="1"/>
</dbReference>
<dbReference type="SUPFAM" id="SSF55486">
    <property type="entry name" value="Metalloproteases ('zincins'), catalytic domain"/>
    <property type="match status" value="1"/>
</dbReference>
<dbReference type="GO" id="GO:0005886">
    <property type="term" value="C:plasma membrane"/>
    <property type="evidence" value="ECO:0007669"/>
    <property type="project" value="TreeGrafter"/>
</dbReference>
<name>A0AA36HBM2_CYLNA</name>
<keyword evidence="6" id="KW-0862">Zinc</keyword>
<keyword evidence="3" id="KW-0645">Protease</keyword>
<dbReference type="PANTHER" id="PTHR11733:SF237">
    <property type="entry name" value="NEPRILYSIN-LIKE 4"/>
    <property type="match status" value="1"/>
</dbReference>
<evidence type="ECO:0000313" key="11">
    <source>
        <dbReference type="EMBL" id="CAJ0607825.1"/>
    </source>
</evidence>
<dbReference type="PROSITE" id="PS51885">
    <property type="entry name" value="NEPRILYSIN"/>
    <property type="match status" value="1"/>
</dbReference>
<dbReference type="EMBL" id="CATQJL010000316">
    <property type="protein sequence ID" value="CAJ0607825.1"/>
    <property type="molecule type" value="Genomic_DNA"/>
</dbReference>
<dbReference type="InterPro" id="IPR024079">
    <property type="entry name" value="MetalloPept_cat_dom_sf"/>
</dbReference>
<reference evidence="11" key="1">
    <citation type="submission" date="2023-07" db="EMBL/GenBank/DDBJ databases">
        <authorList>
            <consortium name="CYATHOMIX"/>
        </authorList>
    </citation>
    <scope>NUCLEOTIDE SEQUENCE</scope>
    <source>
        <strain evidence="11">N/A</strain>
    </source>
</reference>
<keyword evidence="7" id="KW-0482">Metalloprotease</keyword>
<dbReference type="Pfam" id="PF01431">
    <property type="entry name" value="Peptidase_M13"/>
    <property type="match status" value="1"/>
</dbReference>
<evidence type="ECO:0000256" key="2">
    <source>
        <dbReference type="ARBA" id="ARBA00007357"/>
    </source>
</evidence>